<dbReference type="InterPro" id="IPR036429">
    <property type="entry name" value="SpoA-like_sf"/>
</dbReference>
<dbReference type="GO" id="GO:0050918">
    <property type="term" value="P:positive chemotaxis"/>
    <property type="evidence" value="ECO:0007669"/>
    <property type="project" value="TreeGrafter"/>
</dbReference>
<evidence type="ECO:0000256" key="1">
    <source>
        <dbReference type="ARBA" id="ARBA00009226"/>
    </source>
</evidence>
<comment type="similarity">
    <text evidence="1">Belongs to the FliN/MopA/SpaO family.</text>
</comment>
<dbReference type="Pfam" id="PF01052">
    <property type="entry name" value="FliMN_C"/>
    <property type="match status" value="1"/>
</dbReference>
<keyword evidence="5" id="KW-1185">Reference proteome</keyword>
<evidence type="ECO:0000313" key="5">
    <source>
        <dbReference type="Proteomes" id="UP000235347"/>
    </source>
</evidence>
<feature type="region of interest" description="Disordered" evidence="2">
    <location>
        <begin position="1"/>
        <end position="26"/>
    </location>
</feature>
<dbReference type="InterPro" id="IPR001543">
    <property type="entry name" value="FliN-like_C"/>
</dbReference>
<proteinExistence type="inferred from homology"/>
<dbReference type="Gene3D" id="2.30.330.10">
    <property type="entry name" value="SpoA-like"/>
    <property type="match status" value="1"/>
</dbReference>
<sequence>MEPADTAMPISSRKPGSVKRLADSSPPALTHGAARFARLLADARLPAWLSRHGITDWRVGTAEATRFHEAGWIELRHGFAHAAAAIDLSRHPALAAVAADGAHAGAGRPVPADDALRHAVAAALLEPLTQRCAALGLGELSVAAVHRGTPPRGGNARFAISLRAQELALECIMPPPDDGCLDMLEARISTQRLPLPRALGALRVPGRLALGTKTMRIATLRSLRTGDVVLRALDPRVSDWLATRDRITEIHALWGTPGAPGIRVPVRVGTNTMTLTGEPAMTEAEMDIPSAQPEDQAAFDVSGLGLPIRFEVDTVAMPVSQLTALRPGYVVELAVPLADARIRMSAHGQTIGFGELVTVGEHLGVRILEMTHGDDSVQ</sequence>
<comment type="caution">
    <text evidence="4">The sequence shown here is derived from an EMBL/GenBank/DDBJ whole genome shotgun (WGS) entry which is preliminary data.</text>
</comment>
<feature type="domain" description="Flagellar motor switch protein FliN-like C-terminal" evidence="3">
    <location>
        <begin position="304"/>
        <end position="370"/>
    </location>
</feature>
<dbReference type="SUPFAM" id="SSF101801">
    <property type="entry name" value="Surface presentation of antigens (SPOA)"/>
    <property type="match status" value="1"/>
</dbReference>
<dbReference type="AlphaFoldDB" id="A0A2N7VHH1"/>
<dbReference type="PANTHER" id="PTHR30034:SF6">
    <property type="entry name" value="YOP PROTEINS TRANSLOCATION PROTEIN Q"/>
    <property type="match status" value="1"/>
</dbReference>
<evidence type="ECO:0000259" key="3">
    <source>
        <dbReference type="Pfam" id="PF01052"/>
    </source>
</evidence>
<dbReference type="Proteomes" id="UP000235347">
    <property type="component" value="Unassembled WGS sequence"/>
</dbReference>
<reference evidence="4 5" key="1">
    <citation type="submission" date="2018-01" db="EMBL/GenBank/DDBJ databases">
        <title>Whole genome analyses suggest that Burkholderia sensu lato contains two further novel genera in the rhizoxinica-symbiotica group Mycetohabitans gen. nov., and Trinickia gen. nov.: implications for the evolution of diazotrophy and nodulation in the Burkholderiaceae.</title>
        <authorList>
            <person name="Estrada-de los Santos P."/>
            <person name="Palmer M."/>
            <person name="Chavez-Ramirez B."/>
            <person name="Beukes C."/>
            <person name="Steenkamp E.T."/>
            <person name="Hirsch A.M."/>
            <person name="Manyaka P."/>
            <person name="Maluk M."/>
            <person name="Lafos M."/>
            <person name="Crook M."/>
            <person name="Gross E."/>
            <person name="Simon M.F."/>
            <person name="Bueno dos Reis Junior F."/>
            <person name="Poole P.S."/>
            <person name="Venter S.N."/>
            <person name="James E.K."/>
        </authorList>
    </citation>
    <scope>NUCLEOTIDE SEQUENCE [LARGE SCALE GENOMIC DNA]</scope>
    <source>
        <strain evidence="4 5">GP25-8</strain>
    </source>
</reference>
<dbReference type="PANTHER" id="PTHR30034">
    <property type="entry name" value="FLAGELLAR MOTOR SWITCH PROTEIN FLIM"/>
    <property type="match status" value="1"/>
</dbReference>
<dbReference type="GO" id="GO:0071978">
    <property type="term" value="P:bacterial-type flagellum-dependent swarming motility"/>
    <property type="evidence" value="ECO:0007669"/>
    <property type="project" value="TreeGrafter"/>
</dbReference>
<protein>
    <submittedName>
        <fullName evidence="4">YscQ/HrcQ family type III secretion apparatus protein</fullName>
    </submittedName>
</protein>
<gene>
    <name evidence="4" type="ORF">C0Z19_25655</name>
</gene>
<dbReference type="InterPro" id="IPR013385">
    <property type="entry name" value="T3SS_SpaO/YscQ/SpaO"/>
</dbReference>
<dbReference type="GO" id="GO:0030254">
    <property type="term" value="P:protein secretion by the type III secretion system"/>
    <property type="evidence" value="ECO:0007669"/>
    <property type="project" value="InterPro"/>
</dbReference>
<organism evidence="4 5">
    <name type="scientific">Trinickia soli</name>
    <dbReference type="NCBI Taxonomy" id="380675"/>
    <lineage>
        <taxon>Bacteria</taxon>
        <taxon>Pseudomonadati</taxon>
        <taxon>Pseudomonadota</taxon>
        <taxon>Betaproteobacteria</taxon>
        <taxon>Burkholderiales</taxon>
        <taxon>Burkholderiaceae</taxon>
        <taxon>Trinickia</taxon>
    </lineage>
</organism>
<dbReference type="RefSeq" id="WP_102612650.1">
    <property type="nucleotide sequence ID" value="NZ_CADIKD010000007.1"/>
</dbReference>
<dbReference type="NCBIfam" id="TIGR02551">
    <property type="entry name" value="SpaO_YscQ"/>
    <property type="match status" value="1"/>
</dbReference>
<evidence type="ECO:0000313" key="4">
    <source>
        <dbReference type="EMBL" id="PMS16595.1"/>
    </source>
</evidence>
<accession>A0A2N7VHH1</accession>
<evidence type="ECO:0000256" key="2">
    <source>
        <dbReference type="SAM" id="MobiDB-lite"/>
    </source>
</evidence>
<dbReference type="EMBL" id="PNYB01000034">
    <property type="protein sequence ID" value="PMS16595.1"/>
    <property type="molecule type" value="Genomic_DNA"/>
</dbReference>
<name>A0A2N7VHH1_9BURK</name>